<comment type="caution">
    <text evidence="1">The sequence shown here is derived from an EMBL/GenBank/DDBJ whole genome shotgun (WGS) entry which is preliminary data.</text>
</comment>
<protein>
    <submittedName>
        <fullName evidence="1">Uncharacterized protein</fullName>
    </submittedName>
</protein>
<proteinExistence type="predicted"/>
<evidence type="ECO:0000313" key="2">
    <source>
        <dbReference type="Proteomes" id="UP000006729"/>
    </source>
</evidence>
<keyword evidence="2" id="KW-1185">Reference proteome</keyword>
<evidence type="ECO:0000313" key="1">
    <source>
        <dbReference type="EMBL" id="KAI9389835.1"/>
    </source>
</evidence>
<dbReference type="Proteomes" id="UP000006729">
    <property type="component" value="Chromosome 8"/>
</dbReference>
<organism evidence="1 2">
    <name type="scientific">Populus trichocarpa</name>
    <name type="common">Western balsam poplar</name>
    <name type="synonym">Populus balsamifera subsp. trichocarpa</name>
    <dbReference type="NCBI Taxonomy" id="3694"/>
    <lineage>
        <taxon>Eukaryota</taxon>
        <taxon>Viridiplantae</taxon>
        <taxon>Streptophyta</taxon>
        <taxon>Embryophyta</taxon>
        <taxon>Tracheophyta</taxon>
        <taxon>Spermatophyta</taxon>
        <taxon>Magnoliopsida</taxon>
        <taxon>eudicotyledons</taxon>
        <taxon>Gunneridae</taxon>
        <taxon>Pentapetalae</taxon>
        <taxon>rosids</taxon>
        <taxon>fabids</taxon>
        <taxon>Malpighiales</taxon>
        <taxon>Salicaceae</taxon>
        <taxon>Saliceae</taxon>
        <taxon>Populus</taxon>
    </lineage>
</organism>
<gene>
    <name evidence="1" type="ORF">POPTR_008G099201v4</name>
</gene>
<reference evidence="1 2" key="1">
    <citation type="journal article" date="2006" name="Science">
        <title>The genome of black cottonwood, Populus trichocarpa (Torr. &amp; Gray).</title>
        <authorList>
            <person name="Tuskan G.A."/>
            <person name="Difazio S."/>
            <person name="Jansson S."/>
            <person name="Bohlmann J."/>
            <person name="Grigoriev I."/>
            <person name="Hellsten U."/>
            <person name="Putnam N."/>
            <person name="Ralph S."/>
            <person name="Rombauts S."/>
            <person name="Salamov A."/>
            <person name="Schein J."/>
            <person name="Sterck L."/>
            <person name="Aerts A."/>
            <person name="Bhalerao R.R."/>
            <person name="Bhalerao R.P."/>
            <person name="Blaudez D."/>
            <person name="Boerjan W."/>
            <person name="Brun A."/>
            <person name="Brunner A."/>
            <person name="Busov V."/>
            <person name="Campbell M."/>
            <person name="Carlson J."/>
            <person name="Chalot M."/>
            <person name="Chapman J."/>
            <person name="Chen G.L."/>
            <person name="Cooper D."/>
            <person name="Coutinho P.M."/>
            <person name="Couturier J."/>
            <person name="Covert S."/>
            <person name="Cronk Q."/>
            <person name="Cunningham R."/>
            <person name="Davis J."/>
            <person name="Degroeve S."/>
            <person name="Dejardin A."/>
            <person name="Depamphilis C."/>
            <person name="Detter J."/>
            <person name="Dirks B."/>
            <person name="Dubchak I."/>
            <person name="Duplessis S."/>
            <person name="Ehlting J."/>
            <person name="Ellis B."/>
            <person name="Gendler K."/>
            <person name="Goodstein D."/>
            <person name="Gribskov M."/>
            <person name="Grimwood J."/>
            <person name="Groover A."/>
            <person name="Gunter L."/>
            <person name="Hamberger B."/>
            <person name="Heinze B."/>
            <person name="Helariutta Y."/>
            <person name="Henrissat B."/>
            <person name="Holligan D."/>
            <person name="Holt R."/>
            <person name="Huang W."/>
            <person name="Islam-Faridi N."/>
            <person name="Jones S."/>
            <person name="Jones-Rhoades M."/>
            <person name="Jorgensen R."/>
            <person name="Joshi C."/>
            <person name="Kangasjarvi J."/>
            <person name="Karlsson J."/>
            <person name="Kelleher C."/>
            <person name="Kirkpatrick R."/>
            <person name="Kirst M."/>
            <person name="Kohler A."/>
            <person name="Kalluri U."/>
            <person name="Larimer F."/>
            <person name="Leebens-Mack J."/>
            <person name="Leple J.C."/>
            <person name="Locascio P."/>
            <person name="Lou Y."/>
            <person name="Lucas S."/>
            <person name="Martin F."/>
            <person name="Montanini B."/>
            <person name="Napoli C."/>
            <person name="Nelson D.R."/>
            <person name="Nelson C."/>
            <person name="Nieminen K."/>
            <person name="Nilsson O."/>
            <person name="Pereda V."/>
            <person name="Peter G."/>
            <person name="Philippe R."/>
            <person name="Pilate G."/>
            <person name="Poliakov A."/>
            <person name="Razumovskaya J."/>
            <person name="Richardson P."/>
            <person name="Rinaldi C."/>
            <person name="Ritland K."/>
            <person name="Rouze P."/>
            <person name="Ryaboy D."/>
            <person name="Schmutz J."/>
            <person name="Schrader J."/>
            <person name="Segerman B."/>
            <person name="Shin H."/>
            <person name="Siddiqui A."/>
            <person name="Sterky F."/>
            <person name="Terry A."/>
            <person name="Tsai C.J."/>
            <person name="Uberbacher E."/>
            <person name="Unneberg P."/>
            <person name="Vahala J."/>
            <person name="Wall K."/>
            <person name="Wessler S."/>
            <person name="Yang G."/>
            <person name="Yin T."/>
            <person name="Douglas C."/>
            <person name="Marra M."/>
            <person name="Sandberg G."/>
            <person name="Van de Peer Y."/>
            <person name="Rokhsar D."/>
        </authorList>
    </citation>
    <scope>NUCLEOTIDE SEQUENCE [LARGE SCALE GENOMIC DNA]</scope>
    <source>
        <strain evidence="2">cv. Nisqually</strain>
    </source>
</reference>
<sequence>MLRHHSCSPKVNDNYNPATWMLEVNSASMESELGLDFAELHKESLCTWRHLSGPPPRSRDQQFSTE</sequence>
<dbReference type="EMBL" id="CM009297">
    <property type="protein sequence ID" value="KAI9389835.1"/>
    <property type="molecule type" value="Genomic_DNA"/>
</dbReference>
<accession>A0ACC0SKT4</accession>
<name>A0ACC0SKT4_POPTR</name>